<dbReference type="InterPro" id="IPR011333">
    <property type="entry name" value="SKP1/BTB/POZ_sf"/>
</dbReference>
<evidence type="ECO:0000313" key="3">
    <source>
        <dbReference type="Proteomes" id="UP000799779"/>
    </source>
</evidence>
<keyword evidence="3" id="KW-1185">Reference proteome</keyword>
<sequence>MTPPKLVEKGPVPTFTSTTFDLVTIRVGDPPVNIPVYKDIICTIAPYFRGAFSGDFIEAESGLITLPDVSEQTFRAFLQWAHAQMYLESPRDTIFGLFPCPKPPSSNFRPDLAAVFDENKPENRVPRETMVQDRKDVNWLKKYNRLVMVLLKLYIFADQYSVHQLRDDIMTALVANSIACGWWPDPEADIIDLAYDSLPKASTFRRFLLEPWAFFWSREEATPEALEGLKNLHSEFLVEWGMMQTKRLWSKGDGTTGKLVSNSCKYHEHRLLDDVECRKRLIWNTHIFKGLIESCREEVNRVREEAPSAPTFSLVTSHGV</sequence>
<dbReference type="Gene3D" id="3.30.710.10">
    <property type="entry name" value="Potassium Channel Kv1.1, Chain A"/>
    <property type="match status" value="1"/>
</dbReference>
<dbReference type="SUPFAM" id="SSF54695">
    <property type="entry name" value="POZ domain"/>
    <property type="match status" value="1"/>
</dbReference>
<feature type="domain" description="BTB" evidence="1">
    <location>
        <begin position="21"/>
        <end position="82"/>
    </location>
</feature>
<organism evidence="2 3">
    <name type="scientific">Amniculicola lignicola CBS 123094</name>
    <dbReference type="NCBI Taxonomy" id="1392246"/>
    <lineage>
        <taxon>Eukaryota</taxon>
        <taxon>Fungi</taxon>
        <taxon>Dikarya</taxon>
        <taxon>Ascomycota</taxon>
        <taxon>Pezizomycotina</taxon>
        <taxon>Dothideomycetes</taxon>
        <taxon>Pleosporomycetidae</taxon>
        <taxon>Pleosporales</taxon>
        <taxon>Amniculicolaceae</taxon>
        <taxon>Amniculicola</taxon>
    </lineage>
</organism>
<dbReference type="CDD" id="cd18186">
    <property type="entry name" value="BTB_POZ_ZBTB_KLHL-like"/>
    <property type="match status" value="1"/>
</dbReference>
<dbReference type="InterPro" id="IPR000210">
    <property type="entry name" value="BTB/POZ_dom"/>
</dbReference>
<proteinExistence type="predicted"/>
<dbReference type="PROSITE" id="PS50097">
    <property type="entry name" value="BTB"/>
    <property type="match status" value="1"/>
</dbReference>
<dbReference type="EMBL" id="ML977563">
    <property type="protein sequence ID" value="KAF2005383.1"/>
    <property type="molecule type" value="Genomic_DNA"/>
</dbReference>
<dbReference type="Pfam" id="PF00651">
    <property type="entry name" value="BTB"/>
    <property type="match status" value="1"/>
</dbReference>
<dbReference type="PANTHER" id="PTHR47843:SF2">
    <property type="entry name" value="BTB DOMAIN-CONTAINING PROTEIN"/>
    <property type="match status" value="1"/>
</dbReference>
<dbReference type="PANTHER" id="PTHR47843">
    <property type="entry name" value="BTB DOMAIN-CONTAINING PROTEIN-RELATED"/>
    <property type="match status" value="1"/>
</dbReference>
<dbReference type="AlphaFoldDB" id="A0A6A5WU92"/>
<dbReference type="OrthoDB" id="194443at2759"/>
<evidence type="ECO:0000259" key="1">
    <source>
        <dbReference type="PROSITE" id="PS50097"/>
    </source>
</evidence>
<dbReference type="Proteomes" id="UP000799779">
    <property type="component" value="Unassembled WGS sequence"/>
</dbReference>
<reference evidence="2" key="1">
    <citation type="journal article" date="2020" name="Stud. Mycol.">
        <title>101 Dothideomycetes genomes: a test case for predicting lifestyles and emergence of pathogens.</title>
        <authorList>
            <person name="Haridas S."/>
            <person name="Albert R."/>
            <person name="Binder M."/>
            <person name="Bloem J."/>
            <person name="Labutti K."/>
            <person name="Salamov A."/>
            <person name="Andreopoulos B."/>
            <person name="Baker S."/>
            <person name="Barry K."/>
            <person name="Bills G."/>
            <person name="Bluhm B."/>
            <person name="Cannon C."/>
            <person name="Castanera R."/>
            <person name="Culley D."/>
            <person name="Daum C."/>
            <person name="Ezra D."/>
            <person name="Gonzalez J."/>
            <person name="Henrissat B."/>
            <person name="Kuo A."/>
            <person name="Liang C."/>
            <person name="Lipzen A."/>
            <person name="Lutzoni F."/>
            <person name="Magnuson J."/>
            <person name="Mondo S."/>
            <person name="Nolan M."/>
            <person name="Ohm R."/>
            <person name="Pangilinan J."/>
            <person name="Park H.-J."/>
            <person name="Ramirez L."/>
            <person name="Alfaro M."/>
            <person name="Sun H."/>
            <person name="Tritt A."/>
            <person name="Yoshinaga Y."/>
            <person name="Zwiers L.-H."/>
            <person name="Turgeon B."/>
            <person name="Goodwin S."/>
            <person name="Spatafora J."/>
            <person name="Crous P."/>
            <person name="Grigoriev I."/>
        </authorList>
    </citation>
    <scope>NUCLEOTIDE SEQUENCE</scope>
    <source>
        <strain evidence="2">CBS 123094</strain>
    </source>
</reference>
<gene>
    <name evidence="2" type="ORF">P154DRAFT_518510</name>
</gene>
<accession>A0A6A5WU92</accession>
<protein>
    <recommendedName>
        <fullName evidence="1">BTB domain-containing protein</fullName>
    </recommendedName>
</protein>
<name>A0A6A5WU92_9PLEO</name>
<evidence type="ECO:0000313" key="2">
    <source>
        <dbReference type="EMBL" id="KAF2005383.1"/>
    </source>
</evidence>